<evidence type="ECO:0000256" key="1">
    <source>
        <dbReference type="SAM" id="MobiDB-lite"/>
    </source>
</evidence>
<evidence type="ECO:0000313" key="2">
    <source>
        <dbReference type="EMBL" id="GAA4915386.1"/>
    </source>
</evidence>
<accession>A0ABP9FTE4</accession>
<dbReference type="EMBL" id="BAABLW010000003">
    <property type="protein sequence ID" value="GAA4915386.1"/>
    <property type="molecule type" value="Genomic_DNA"/>
</dbReference>
<keyword evidence="3" id="KW-1185">Reference proteome</keyword>
<name>A0ABP9FTE4_9MICC</name>
<organism evidence="2 3">
    <name type="scientific">Nesterenkonia rhizosphaerae</name>
    <dbReference type="NCBI Taxonomy" id="1348272"/>
    <lineage>
        <taxon>Bacteria</taxon>
        <taxon>Bacillati</taxon>
        <taxon>Actinomycetota</taxon>
        <taxon>Actinomycetes</taxon>
        <taxon>Micrococcales</taxon>
        <taxon>Micrococcaceae</taxon>
        <taxon>Nesterenkonia</taxon>
    </lineage>
</organism>
<reference evidence="3" key="1">
    <citation type="journal article" date="2019" name="Int. J. Syst. Evol. Microbiol.">
        <title>The Global Catalogue of Microorganisms (GCM) 10K type strain sequencing project: providing services to taxonomists for standard genome sequencing and annotation.</title>
        <authorList>
            <consortium name="The Broad Institute Genomics Platform"/>
            <consortium name="The Broad Institute Genome Sequencing Center for Infectious Disease"/>
            <person name="Wu L."/>
            <person name="Ma J."/>
        </authorList>
    </citation>
    <scope>NUCLEOTIDE SEQUENCE [LARGE SCALE GENOMIC DNA]</scope>
    <source>
        <strain evidence="3">JCM 19129</strain>
    </source>
</reference>
<feature type="compositionally biased region" description="Low complexity" evidence="1">
    <location>
        <begin position="53"/>
        <end position="67"/>
    </location>
</feature>
<protein>
    <submittedName>
        <fullName evidence="2">Uncharacterized protein</fullName>
    </submittedName>
</protein>
<proteinExistence type="predicted"/>
<dbReference type="Proteomes" id="UP001500368">
    <property type="component" value="Unassembled WGS sequence"/>
</dbReference>
<comment type="caution">
    <text evidence="2">The sequence shown here is derived from an EMBL/GenBank/DDBJ whole genome shotgun (WGS) entry which is preliminary data.</text>
</comment>
<sequence length="67" mass="7264">MLRNPDLRRRRLLVSCDKLTRKFRWANPQASGGVNGGECSQKGRQPDPQTPDASNSAAPRAAALSTS</sequence>
<feature type="region of interest" description="Disordered" evidence="1">
    <location>
        <begin position="26"/>
        <end position="67"/>
    </location>
</feature>
<evidence type="ECO:0000313" key="3">
    <source>
        <dbReference type="Proteomes" id="UP001500368"/>
    </source>
</evidence>
<gene>
    <name evidence="2" type="ORF">GCM10025790_08050</name>
</gene>